<gene>
    <name evidence="2" type="ORF">HME9302_02451</name>
</gene>
<feature type="signal peptide" evidence="1">
    <location>
        <begin position="1"/>
        <end position="27"/>
    </location>
</feature>
<protein>
    <recommendedName>
        <fullName evidence="4">DUF2141 domain-containing protein</fullName>
    </recommendedName>
</protein>
<evidence type="ECO:0000313" key="2">
    <source>
        <dbReference type="EMBL" id="RDC61231.1"/>
    </source>
</evidence>
<dbReference type="AlphaFoldDB" id="A0A369Q8L8"/>
<comment type="caution">
    <text evidence="2">The sequence shown here is derived from an EMBL/GenBank/DDBJ whole genome shotgun (WGS) entry which is preliminary data.</text>
</comment>
<dbReference type="Pfam" id="PF09912">
    <property type="entry name" value="DUF2141"/>
    <property type="match status" value="1"/>
</dbReference>
<evidence type="ECO:0008006" key="4">
    <source>
        <dbReference type="Google" id="ProtNLM"/>
    </source>
</evidence>
<reference evidence="2 3" key="1">
    <citation type="submission" date="2018-04" db="EMBL/GenBank/DDBJ databases">
        <title>Altererythrobacter sp. HME9302 genome sequencing and assembly.</title>
        <authorList>
            <person name="Kang H."/>
            <person name="Kim H."/>
            <person name="Joh K."/>
        </authorList>
    </citation>
    <scope>NUCLEOTIDE SEQUENCE [LARGE SCALE GENOMIC DNA]</scope>
    <source>
        <strain evidence="2 3">HME9302</strain>
    </source>
</reference>
<dbReference type="Proteomes" id="UP000253727">
    <property type="component" value="Unassembled WGS sequence"/>
</dbReference>
<dbReference type="EMBL" id="QBKA01000002">
    <property type="protein sequence ID" value="RDC61231.1"/>
    <property type="molecule type" value="Genomic_DNA"/>
</dbReference>
<keyword evidence="1" id="KW-0732">Signal</keyword>
<evidence type="ECO:0000313" key="3">
    <source>
        <dbReference type="Proteomes" id="UP000253727"/>
    </source>
</evidence>
<dbReference type="RefSeq" id="WP_115367222.1">
    <property type="nucleotide sequence ID" value="NZ_QBKA01000002.1"/>
</dbReference>
<name>A0A369Q8L8_9SPHN</name>
<feature type="chain" id="PRO_5016819330" description="DUF2141 domain-containing protein" evidence="1">
    <location>
        <begin position="28"/>
        <end position="165"/>
    </location>
</feature>
<dbReference type="InterPro" id="IPR018673">
    <property type="entry name" value="DUF2141"/>
</dbReference>
<accession>A0A369Q8L8</accession>
<keyword evidence="3" id="KW-1185">Reference proteome</keyword>
<proteinExistence type="predicted"/>
<organism evidence="2 3">
    <name type="scientific">Alteripontixanthobacter maritimus</name>
    <dbReference type="NCBI Taxonomy" id="2161824"/>
    <lineage>
        <taxon>Bacteria</taxon>
        <taxon>Pseudomonadati</taxon>
        <taxon>Pseudomonadota</taxon>
        <taxon>Alphaproteobacteria</taxon>
        <taxon>Sphingomonadales</taxon>
        <taxon>Erythrobacteraceae</taxon>
        <taxon>Alteripontixanthobacter</taxon>
    </lineage>
</organism>
<sequence>MTKHIIMGLAAAGLIAGSIGMAVPAHAQYKRTISNNLSDCNAGSSSAVMVTVDGIDQSSGTMRVQIYRGTEGEWLKKGKWLSRIETRAKNGSMTFCLPVSGPGTYAVAVRHDKNGNGKTDLTTDGGAMSNNPSLNILNLGKPSYKKTAFSVGTGVKSIRIRMRYM</sequence>
<evidence type="ECO:0000256" key="1">
    <source>
        <dbReference type="SAM" id="SignalP"/>
    </source>
</evidence>
<dbReference type="OrthoDB" id="7189112at2"/>